<accession>A0A955I3G9</accession>
<evidence type="ECO:0000256" key="5">
    <source>
        <dbReference type="ARBA" id="ARBA00022643"/>
    </source>
</evidence>
<keyword evidence="4" id="KW-0285">Flavoprotein</keyword>
<dbReference type="PANTHER" id="PTHR42809">
    <property type="entry name" value="FLAVODOXIN 2"/>
    <property type="match status" value="1"/>
</dbReference>
<keyword evidence="3" id="KW-0813">Transport</keyword>
<feature type="domain" description="Flavodoxin-like" evidence="7">
    <location>
        <begin position="6"/>
        <end position="147"/>
    </location>
</feature>
<evidence type="ECO:0000256" key="6">
    <source>
        <dbReference type="ARBA" id="ARBA00022982"/>
    </source>
</evidence>
<reference evidence="8" key="1">
    <citation type="submission" date="2020-04" db="EMBL/GenBank/DDBJ databases">
        <authorList>
            <person name="Zhang T."/>
        </authorList>
    </citation>
    <scope>NUCLEOTIDE SEQUENCE</scope>
    <source>
        <strain evidence="8">HKST-UBA17</strain>
    </source>
</reference>
<organism evidence="8 9">
    <name type="scientific">Candidatus Dojkabacteria bacterium</name>
    <dbReference type="NCBI Taxonomy" id="2099670"/>
    <lineage>
        <taxon>Bacteria</taxon>
        <taxon>Candidatus Dojkabacteria</taxon>
    </lineage>
</organism>
<evidence type="ECO:0000256" key="4">
    <source>
        <dbReference type="ARBA" id="ARBA00022630"/>
    </source>
</evidence>
<gene>
    <name evidence="8" type="ORF">KC685_04295</name>
</gene>
<dbReference type="PROSITE" id="PS50902">
    <property type="entry name" value="FLAVODOXIN_LIKE"/>
    <property type="match status" value="1"/>
</dbReference>
<dbReference type="InterPro" id="IPR029039">
    <property type="entry name" value="Flavoprotein-like_sf"/>
</dbReference>
<dbReference type="SUPFAM" id="SSF52218">
    <property type="entry name" value="Flavoproteins"/>
    <property type="match status" value="1"/>
</dbReference>
<evidence type="ECO:0000256" key="2">
    <source>
        <dbReference type="ARBA" id="ARBA00005267"/>
    </source>
</evidence>
<keyword evidence="5" id="KW-0288">FMN</keyword>
<dbReference type="Gene3D" id="3.40.50.360">
    <property type="match status" value="1"/>
</dbReference>
<name>A0A955I3G9_9BACT</name>
<dbReference type="InterPro" id="IPR050619">
    <property type="entry name" value="Flavodoxin"/>
</dbReference>
<comment type="cofactor">
    <cofactor evidence="1">
        <name>FMN</name>
        <dbReference type="ChEBI" id="CHEBI:58210"/>
    </cofactor>
</comment>
<evidence type="ECO:0000256" key="1">
    <source>
        <dbReference type="ARBA" id="ARBA00001917"/>
    </source>
</evidence>
<protein>
    <submittedName>
        <fullName evidence="8">Flavodoxin family protein</fullName>
    </submittedName>
</protein>
<dbReference type="Pfam" id="PF00258">
    <property type="entry name" value="Flavodoxin_1"/>
    <property type="match status" value="1"/>
</dbReference>
<proteinExistence type="inferred from homology"/>
<dbReference type="GO" id="GO:0010181">
    <property type="term" value="F:FMN binding"/>
    <property type="evidence" value="ECO:0007669"/>
    <property type="project" value="InterPro"/>
</dbReference>
<dbReference type="AlphaFoldDB" id="A0A955I3G9"/>
<evidence type="ECO:0000313" key="8">
    <source>
        <dbReference type="EMBL" id="MCA9377112.1"/>
    </source>
</evidence>
<dbReference type="Proteomes" id="UP000741282">
    <property type="component" value="Unassembled WGS sequence"/>
</dbReference>
<evidence type="ECO:0000313" key="9">
    <source>
        <dbReference type="Proteomes" id="UP000741282"/>
    </source>
</evidence>
<sequence>MITNTISIIYASSSGNTLFVSEFVAGKLDEQGFTTDLINADIFDPMDLNKMDNVLFATSTWEHGEIHPFFHNTIKRLDQIDLQGRKVAFIGTGDRRYEPILFCGGMEILRKEVLSRGADEILSPLRLDGDPRPNADSTVSKWVDKLLTVLEA</sequence>
<comment type="caution">
    <text evidence="8">The sequence shown here is derived from an EMBL/GenBank/DDBJ whole genome shotgun (WGS) entry which is preliminary data.</text>
</comment>
<evidence type="ECO:0000259" key="7">
    <source>
        <dbReference type="PROSITE" id="PS50902"/>
    </source>
</evidence>
<dbReference type="EMBL" id="JAGQLN010000018">
    <property type="protein sequence ID" value="MCA9377112.1"/>
    <property type="molecule type" value="Genomic_DNA"/>
</dbReference>
<evidence type="ECO:0000256" key="3">
    <source>
        <dbReference type="ARBA" id="ARBA00022448"/>
    </source>
</evidence>
<dbReference type="InterPro" id="IPR008254">
    <property type="entry name" value="Flavodoxin/NO_synth"/>
</dbReference>
<dbReference type="PANTHER" id="PTHR42809:SF1">
    <property type="entry name" value="FLAVODOXIN 1"/>
    <property type="match status" value="1"/>
</dbReference>
<comment type="similarity">
    <text evidence="2">Belongs to the flavodoxin family.</text>
</comment>
<reference evidence="8" key="2">
    <citation type="journal article" date="2021" name="Microbiome">
        <title>Successional dynamics and alternative stable states in a saline activated sludge microbial community over 9 years.</title>
        <authorList>
            <person name="Wang Y."/>
            <person name="Ye J."/>
            <person name="Ju F."/>
            <person name="Liu L."/>
            <person name="Boyd J.A."/>
            <person name="Deng Y."/>
            <person name="Parks D.H."/>
            <person name="Jiang X."/>
            <person name="Yin X."/>
            <person name="Woodcroft B.J."/>
            <person name="Tyson G.W."/>
            <person name="Hugenholtz P."/>
            <person name="Polz M.F."/>
            <person name="Zhang T."/>
        </authorList>
    </citation>
    <scope>NUCLEOTIDE SEQUENCE</scope>
    <source>
        <strain evidence="8">HKST-UBA17</strain>
    </source>
</reference>
<keyword evidence="6" id="KW-0249">Electron transport</keyword>